<evidence type="ECO:0000313" key="8">
    <source>
        <dbReference type="RefSeq" id="XP_017020340.1"/>
    </source>
</evidence>
<dbReference type="GO" id="GO:0004567">
    <property type="term" value="F:beta-mannosidase activity"/>
    <property type="evidence" value="ECO:0007669"/>
    <property type="project" value="UniProtKB-EC"/>
</dbReference>
<keyword evidence="3" id="KW-0732">Signal</keyword>
<dbReference type="InterPro" id="IPR054593">
    <property type="entry name" value="Beta-mannosidase-like_N2"/>
</dbReference>
<dbReference type="FunFam" id="3.20.20.80:FF:000050">
    <property type="entry name" value="Beta-mannosidase B"/>
    <property type="match status" value="1"/>
</dbReference>
<dbReference type="OrthoDB" id="2866996at2759"/>
<dbReference type="GO" id="GO:0006516">
    <property type="term" value="P:glycoprotein catabolic process"/>
    <property type="evidence" value="ECO:0007669"/>
    <property type="project" value="TreeGrafter"/>
</dbReference>
<dbReference type="InterPro" id="IPR008979">
    <property type="entry name" value="Galactose-bd-like_sf"/>
</dbReference>
<dbReference type="EC" id="3.2.1.25" evidence="2"/>
<dbReference type="InterPro" id="IPR036156">
    <property type="entry name" value="Beta-gal/glucu_dom_sf"/>
</dbReference>
<accession>A0A6P4IBX8</accession>
<dbReference type="PANTHER" id="PTHR43730">
    <property type="entry name" value="BETA-MANNOSIDASE"/>
    <property type="match status" value="1"/>
</dbReference>
<dbReference type="Pfam" id="PF22666">
    <property type="entry name" value="Glyco_hydro_2_N2"/>
    <property type="match status" value="1"/>
</dbReference>
<dbReference type="GeneID" id="108073295"/>
<evidence type="ECO:0000256" key="1">
    <source>
        <dbReference type="ARBA" id="ARBA00000829"/>
    </source>
</evidence>
<dbReference type="InterPro" id="IPR013783">
    <property type="entry name" value="Ig-like_fold"/>
</dbReference>
<dbReference type="SUPFAM" id="SSF49303">
    <property type="entry name" value="beta-Galactosidase/glucuronidase domain"/>
    <property type="match status" value="1"/>
</dbReference>
<comment type="catalytic activity">
    <reaction evidence="1">
        <text>Hydrolysis of terminal, non-reducing beta-D-mannose residues in beta-D-mannosides.</text>
        <dbReference type="EC" id="3.2.1.25"/>
    </reaction>
</comment>
<protein>
    <recommendedName>
        <fullName evidence="2">beta-mannosidase</fullName>
        <ecNumber evidence="2">3.2.1.25</ecNumber>
    </recommendedName>
</protein>
<evidence type="ECO:0000313" key="9">
    <source>
        <dbReference type="RefSeq" id="XP_070143286.1"/>
    </source>
</evidence>
<dbReference type="RefSeq" id="XP_070143286.1">
    <property type="nucleotide sequence ID" value="XM_070287185.1"/>
</dbReference>
<evidence type="ECO:0000256" key="4">
    <source>
        <dbReference type="ARBA" id="ARBA00022801"/>
    </source>
</evidence>
<dbReference type="Gene3D" id="2.60.40.10">
    <property type="entry name" value="Immunoglobulins"/>
    <property type="match status" value="1"/>
</dbReference>
<evidence type="ECO:0000256" key="3">
    <source>
        <dbReference type="ARBA" id="ARBA00022729"/>
    </source>
</evidence>
<proteinExistence type="predicted"/>
<dbReference type="InterPro" id="IPR050887">
    <property type="entry name" value="Beta-mannosidase_GH2"/>
</dbReference>
<evidence type="ECO:0000259" key="6">
    <source>
        <dbReference type="Pfam" id="PF22666"/>
    </source>
</evidence>
<dbReference type="Gene3D" id="2.60.120.260">
    <property type="entry name" value="Galactose-binding domain-like"/>
    <property type="match status" value="1"/>
</dbReference>
<feature type="domain" description="Beta-mannosidase-like galactose-binding" evidence="6">
    <location>
        <begin position="2"/>
        <end position="162"/>
    </location>
</feature>
<dbReference type="SUPFAM" id="SSF51445">
    <property type="entry name" value="(Trans)glycosidases"/>
    <property type="match status" value="1"/>
</dbReference>
<dbReference type="SUPFAM" id="SSF49785">
    <property type="entry name" value="Galactose-binding domain-like"/>
    <property type="match status" value="1"/>
</dbReference>
<keyword evidence="4" id="KW-0378">Hydrolase</keyword>
<gene>
    <name evidence="8 9" type="primary">LOC108073295</name>
</gene>
<dbReference type="RefSeq" id="XP_017020340.1">
    <property type="nucleotide sequence ID" value="XM_017164851.1"/>
</dbReference>
<evidence type="ECO:0000256" key="5">
    <source>
        <dbReference type="ARBA" id="ARBA00023295"/>
    </source>
</evidence>
<organism evidence="7 8">
    <name type="scientific">Drosophila kikkawai</name>
    <name type="common">Fruit fly</name>
    <dbReference type="NCBI Taxonomy" id="30033"/>
    <lineage>
        <taxon>Eukaryota</taxon>
        <taxon>Metazoa</taxon>
        <taxon>Ecdysozoa</taxon>
        <taxon>Arthropoda</taxon>
        <taxon>Hexapoda</taxon>
        <taxon>Insecta</taxon>
        <taxon>Pterygota</taxon>
        <taxon>Neoptera</taxon>
        <taxon>Endopterygota</taxon>
        <taxon>Diptera</taxon>
        <taxon>Brachycera</taxon>
        <taxon>Muscomorpha</taxon>
        <taxon>Ephydroidea</taxon>
        <taxon>Drosophilidae</taxon>
        <taxon>Drosophila</taxon>
        <taxon>Sophophora</taxon>
    </lineage>
</organism>
<name>A0A6P4IBX8_DROKI</name>
<reference evidence="8" key="1">
    <citation type="submission" date="2025-04" db="UniProtKB">
        <authorList>
            <consortium name="RefSeq"/>
        </authorList>
    </citation>
    <scope>IDENTIFICATION</scope>
    <source>
        <strain evidence="9">14028-0561.14</strain>
        <tissue evidence="9">Whole fly</tissue>
    </source>
</reference>
<sequence length="865" mass="98463">MPSGVYTALKDFYGDLLDPGNDVALRWIANQSWIFSTKFDSAEMGHEMVNLTLHGIDTVSQVRVNGQLLGETDNMFVRYSFAIGHLLLPSPNQNILEVEILSPIQEASRRFRELEKEGVFTGPPSCPRARGDVECHRNYLRKMQMSFGGEWNPVALSSGIWKPVAVEYYTVAVLRDVDVAIKRNKTYWTLDCRAFLDTTASKDFYVDLKAYASDLLDKPFVLENQLVSFTSPVLEFQISIPEDRVTMWWPNGYGKQMLYPILFKVKCYTSDAVPNLSSRTESQKILKVGFRTLELVENTDQSGRTFFFRVNGHPIFTKGANYIPAHTLPELSAETESVEYLLKAAHQANMNMIRVWGGGLYESENFYNLADFYGLLVWQDMAFSRAAYPLEKDFVASVCLETAQNAQRLSYHPSLALIAANNEIELFLVTNKSDFGEGANRIENDYNALFDTIMGELSIISRNDFSPRPGPMISTPSLGVAPYADDMPTNPQDPNYGDVHLWVDDKDGFSPETYPHARFVSEFGYASLPMLSTWQRALGGGSNVSNEEIASLIRSRQHDIKGFIPMLQQISYQLPFTPQNWDENIEKFIYFSQVAQAMATKTAIELFRSLRTGNQTMGALIWQLNDVWVAPTWSCIDFYGNFKLIYYWAKEFLASKCVIALYDASSNNLNITLTREDYADHLDSQFYNVLINTYLWTDLIAKKTIARAFGLGSNQLEVRPIPLELLLYENHSKEEIFLEIVLEDKDKETVARNYYYPVPMKNISGIKDPELTVQVAGQDCNNAQSPYTNSFSLLVTVRFPALLVYLELVHPDYITKRHTFSINGFTQTEPRKTVYLLFEDDSECLTLTSDDIKVQTINQYLLQNN</sequence>
<dbReference type="AlphaFoldDB" id="A0A6P4IBX8"/>
<keyword evidence="7" id="KW-1185">Reference proteome</keyword>
<dbReference type="Proteomes" id="UP001652661">
    <property type="component" value="Chromosome 3R"/>
</dbReference>
<dbReference type="Gene3D" id="3.20.20.80">
    <property type="entry name" value="Glycosidases"/>
    <property type="match status" value="1"/>
</dbReference>
<evidence type="ECO:0000313" key="7">
    <source>
        <dbReference type="Proteomes" id="UP001652661"/>
    </source>
</evidence>
<keyword evidence="5" id="KW-0326">Glycosidase</keyword>
<dbReference type="PANTHER" id="PTHR43730:SF1">
    <property type="entry name" value="BETA-MANNOSIDASE"/>
    <property type="match status" value="1"/>
</dbReference>
<dbReference type="InterPro" id="IPR017853">
    <property type="entry name" value="GH"/>
</dbReference>
<evidence type="ECO:0000256" key="2">
    <source>
        <dbReference type="ARBA" id="ARBA00012754"/>
    </source>
</evidence>